<evidence type="ECO:0000256" key="6">
    <source>
        <dbReference type="SAM" id="Phobius"/>
    </source>
</evidence>
<dbReference type="GO" id="GO:0071456">
    <property type="term" value="P:cellular response to hypoxia"/>
    <property type="evidence" value="ECO:0007669"/>
    <property type="project" value="TreeGrafter"/>
</dbReference>
<dbReference type="GO" id="GO:0090200">
    <property type="term" value="P:positive regulation of release of cytochrome c from mitochondria"/>
    <property type="evidence" value="ECO:0007669"/>
    <property type="project" value="TreeGrafter"/>
</dbReference>
<dbReference type="Ensembl" id="ENSLLET00000016056.1">
    <property type="protein sequence ID" value="ENSLLEP00000015469.1"/>
    <property type="gene ID" value="ENSLLEG00000009843.1"/>
</dbReference>
<dbReference type="InterPro" id="IPR009432">
    <property type="entry name" value="DUF1075"/>
</dbReference>
<dbReference type="GO" id="GO:0016020">
    <property type="term" value="C:membrane"/>
    <property type="evidence" value="ECO:0007669"/>
    <property type="project" value="UniProtKB-SubCell"/>
</dbReference>
<reference evidence="7" key="1">
    <citation type="submission" date="2025-08" db="UniProtKB">
        <authorList>
            <consortium name="Ensembl"/>
        </authorList>
    </citation>
    <scope>IDENTIFICATION</scope>
</reference>
<keyword evidence="5 6" id="KW-0472">Membrane</keyword>
<evidence type="ECO:0000256" key="3">
    <source>
        <dbReference type="ARBA" id="ARBA00022692"/>
    </source>
</evidence>
<dbReference type="GeneTree" id="ENSGT00640000091497"/>
<evidence type="ECO:0008006" key="9">
    <source>
        <dbReference type="Google" id="ProtNLM"/>
    </source>
</evidence>
<dbReference type="PANTHER" id="PTHR13674:SF2">
    <property type="entry name" value="PROTEIN FAM162A"/>
    <property type="match status" value="1"/>
</dbReference>
<dbReference type="Proteomes" id="UP000694569">
    <property type="component" value="Unplaced"/>
</dbReference>
<keyword evidence="8" id="KW-1185">Reference proteome</keyword>
<evidence type="ECO:0000256" key="4">
    <source>
        <dbReference type="ARBA" id="ARBA00022989"/>
    </source>
</evidence>
<dbReference type="OrthoDB" id="8193498at2759"/>
<evidence type="ECO:0000256" key="5">
    <source>
        <dbReference type="ARBA" id="ARBA00023136"/>
    </source>
</evidence>
<evidence type="ECO:0000313" key="8">
    <source>
        <dbReference type="Proteomes" id="UP000694569"/>
    </source>
</evidence>
<evidence type="ECO:0000313" key="7">
    <source>
        <dbReference type="Ensembl" id="ENSLLEP00000015469.1"/>
    </source>
</evidence>
<accession>A0A8C5MQG9</accession>
<comment type="subcellular location">
    <subcellularLocation>
        <location evidence="1">Membrane</location>
        <topology evidence="1">Single-pass membrane protein</topology>
    </subcellularLocation>
</comment>
<feature type="transmembrane region" description="Helical" evidence="6">
    <location>
        <begin position="100"/>
        <end position="119"/>
    </location>
</feature>
<organism evidence="7 8">
    <name type="scientific">Leptobrachium leishanense</name>
    <name type="common">Leishan spiny toad</name>
    <dbReference type="NCBI Taxonomy" id="445787"/>
    <lineage>
        <taxon>Eukaryota</taxon>
        <taxon>Metazoa</taxon>
        <taxon>Chordata</taxon>
        <taxon>Craniata</taxon>
        <taxon>Vertebrata</taxon>
        <taxon>Euteleostomi</taxon>
        <taxon>Amphibia</taxon>
        <taxon>Batrachia</taxon>
        <taxon>Anura</taxon>
        <taxon>Pelobatoidea</taxon>
        <taxon>Megophryidae</taxon>
        <taxon>Leptobrachium</taxon>
    </lineage>
</organism>
<dbReference type="PANTHER" id="PTHR13674">
    <property type="entry name" value="GROWTH AND TRANSFORMATION-DEPENDENT PROTEIN"/>
    <property type="match status" value="1"/>
</dbReference>
<keyword evidence="4 6" id="KW-1133">Transmembrane helix</keyword>
<dbReference type="Pfam" id="PF06388">
    <property type="entry name" value="DUF1075"/>
    <property type="match status" value="1"/>
</dbReference>
<keyword evidence="3 6" id="KW-0812">Transmembrane</keyword>
<evidence type="ECO:0000256" key="2">
    <source>
        <dbReference type="ARBA" id="ARBA00007363"/>
    </source>
</evidence>
<dbReference type="GO" id="GO:0051402">
    <property type="term" value="P:neuron apoptotic process"/>
    <property type="evidence" value="ECO:0007669"/>
    <property type="project" value="TreeGrafter"/>
</dbReference>
<comment type="similarity">
    <text evidence="2">Belongs to the UPF0389 family.</text>
</comment>
<dbReference type="GO" id="GO:0005739">
    <property type="term" value="C:mitochondrion"/>
    <property type="evidence" value="ECO:0007669"/>
    <property type="project" value="TreeGrafter"/>
</dbReference>
<name>A0A8C5MQG9_9ANUR</name>
<sequence length="153" mass="16894">MWIPALGRSGLRSLAVRTSGLLPKPLGVQDAGGRRWRCSKPDEVKSKDAGGIFKVPGHRPTPLDKKILVWGGRYKKQEDIPEILSYEVVDAAKSKVRVKFAGLMMLMTIVGCVVMVISGKRAAGRHESLASYNLEKKARLREEALKEETAKPQ</sequence>
<evidence type="ECO:0000256" key="1">
    <source>
        <dbReference type="ARBA" id="ARBA00004167"/>
    </source>
</evidence>
<reference evidence="7" key="2">
    <citation type="submission" date="2025-09" db="UniProtKB">
        <authorList>
            <consortium name="Ensembl"/>
        </authorList>
    </citation>
    <scope>IDENTIFICATION</scope>
</reference>
<dbReference type="AlphaFoldDB" id="A0A8C5MQG9"/>
<protein>
    <recommendedName>
        <fullName evidence="9">Protein FAM162A</fullName>
    </recommendedName>
</protein>
<proteinExistence type="inferred from homology"/>